<dbReference type="InterPro" id="IPR005151">
    <property type="entry name" value="Tail-specific_protease"/>
</dbReference>
<dbReference type="InterPro" id="IPR029045">
    <property type="entry name" value="ClpP/crotonase-like_dom_sf"/>
</dbReference>
<dbReference type="AlphaFoldDB" id="A0AB39KRJ7"/>
<dbReference type="EMBL" id="CP158375">
    <property type="protein sequence ID" value="XDO96232.1"/>
    <property type="molecule type" value="Genomic_DNA"/>
</dbReference>
<reference evidence="2" key="1">
    <citation type="submission" date="2024-06" db="EMBL/GenBank/DDBJ databases">
        <title>Caulobacter inopinatus, sp. nov.</title>
        <authorList>
            <person name="Donachie S.P."/>
        </authorList>
    </citation>
    <scope>NUCLEOTIDE SEQUENCE</scope>
    <source>
        <strain evidence="2">73W</strain>
    </source>
</reference>
<sequence length="275" mass="29341">MIRRIDGRAASELMDEAIASSAGATAQWRRWRALAKIRSGKPGPMLLEGVRVDGSAFSITVIRNLQAGELEPSDRPPSITELKPGVAYVDLTRADAAAYRAALPKLAQAEAVIFDVRGYPRVPRGLLNAMSDRTIKSAKMEVPLVTRPDHAFDWIDEGWTIPAQGSRLSGKLIFMTDGRAISYAESILGVVEGERLGPIVGEPTAGTNGDVNPLPLPGGYTLTYTGLRVTKQDGSRHHGIGIVPTHPVSRTVAGFRSGQDEQLEVALSLAGGATP</sequence>
<dbReference type="Pfam" id="PF03572">
    <property type="entry name" value="Peptidase_S41"/>
    <property type="match status" value="1"/>
</dbReference>
<dbReference type="RefSeq" id="WP_369059086.1">
    <property type="nucleotide sequence ID" value="NZ_CP158375.1"/>
</dbReference>
<proteinExistence type="predicted"/>
<dbReference type="GO" id="GO:0006508">
    <property type="term" value="P:proteolysis"/>
    <property type="evidence" value="ECO:0007669"/>
    <property type="project" value="InterPro"/>
</dbReference>
<gene>
    <name evidence="2" type="ORF">ABOZ73_15840</name>
</gene>
<organism evidence="2">
    <name type="scientific">Caulobacter sp. 73W</name>
    <dbReference type="NCBI Taxonomy" id="3161137"/>
    <lineage>
        <taxon>Bacteria</taxon>
        <taxon>Pseudomonadati</taxon>
        <taxon>Pseudomonadota</taxon>
        <taxon>Alphaproteobacteria</taxon>
        <taxon>Caulobacterales</taxon>
        <taxon>Caulobacteraceae</taxon>
        <taxon>Caulobacter</taxon>
    </lineage>
</organism>
<evidence type="ECO:0000313" key="2">
    <source>
        <dbReference type="EMBL" id="XDO96232.1"/>
    </source>
</evidence>
<dbReference type="SMART" id="SM00245">
    <property type="entry name" value="TSPc"/>
    <property type="match status" value="1"/>
</dbReference>
<accession>A0AB39KRJ7</accession>
<feature type="domain" description="Tail specific protease" evidence="1">
    <location>
        <begin position="54"/>
        <end position="249"/>
    </location>
</feature>
<dbReference type="GO" id="GO:0008236">
    <property type="term" value="F:serine-type peptidase activity"/>
    <property type="evidence" value="ECO:0007669"/>
    <property type="project" value="InterPro"/>
</dbReference>
<protein>
    <submittedName>
        <fullName evidence="2">S41 family peptidase</fullName>
    </submittedName>
</protein>
<dbReference type="Gene3D" id="3.90.226.10">
    <property type="entry name" value="2-enoyl-CoA Hydratase, Chain A, domain 1"/>
    <property type="match status" value="1"/>
</dbReference>
<dbReference type="SUPFAM" id="SSF52096">
    <property type="entry name" value="ClpP/crotonase"/>
    <property type="match status" value="1"/>
</dbReference>
<name>A0AB39KRJ7_9CAUL</name>
<evidence type="ECO:0000259" key="1">
    <source>
        <dbReference type="SMART" id="SM00245"/>
    </source>
</evidence>